<keyword evidence="3" id="KW-0540">Nuclease</keyword>
<dbReference type="Pfam" id="PF00825">
    <property type="entry name" value="Ribonuclease_P"/>
    <property type="match status" value="1"/>
</dbReference>
<dbReference type="NCBIfam" id="TIGR00188">
    <property type="entry name" value="rnpA"/>
    <property type="match status" value="1"/>
</dbReference>
<dbReference type="PROSITE" id="PS00648">
    <property type="entry name" value="RIBONUCLEASE_P"/>
    <property type="match status" value="1"/>
</dbReference>
<evidence type="ECO:0000256" key="6">
    <source>
        <dbReference type="ARBA" id="ARBA00022884"/>
    </source>
</evidence>
<dbReference type="Gene3D" id="3.30.230.10">
    <property type="match status" value="1"/>
</dbReference>
<dbReference type="GO" id="GO:0004526">
    <property type="term" value="F:ribonuclease P activity"/>
    <property type="evidence" value="ECO:0007669"/>
    <property type="project" value="UniProtKB-UniRule"/>
</dbReference>
<evidence type="ECO:0000256" key="5">
    <source>
        <dbReference type="ARBA" id="ARBA00022801"/>
    </source>
</evidence>
<evidence type="ECO:0000313" key="9">
    <source>
        <dbReference type="Proteomes" id="UP000078162"/>
    </source>
</evidence>
<evidence type="ECO:0000256" key="4">
    <source>
        <dbReference type="ARBA" id="ARBA00022759"/>
    </source>
</evidence>
<dbReference type="InterPro" id="IPR020568">
    <property type="entry name" value="Ribosomal_Su5_D2-typ_SF"/>
</dbReference>
<dbReference type="EC" id="3.1.26.5" evidence="7"/>
<dbReference type="PATRIC" id="fig|1806891.3.peg.550"/>
<dbReference type="InterPro" id="IPR014721">
    <property type="entry name" value="Ribsml_uS5_D2-typ_fold_subgr"/>
</dbReference>
<dbReference type="InterPro" id="IPR020539">
    <property type="entry name" value="RNase_P_CS"/>
</dbReference>
<dbReference type="Proteomes" id="UP000078162">
    <property type="component" value="Chromosome"/>
</dbReference>
<reference evidence="8 9" key="1">
    <citation type="submission" date="2016-03" db="EMBL/GenBank/DDBJ databases">
        <title>Culture-independent genomics supports pathogen discovery for uncultivable bacteria within the genus Chlamydia.</title>
        <authorList>
            <person name="Taylor-Brown A."/>
            <person name="Bachmann N.L."/>
            <person name="Borel N."/>
            <person name="Polkinghorne A."/>
        </authorList>
    </citation>
    <scope>NUCLEOTIDE SEQUENCE [LARGE SCALE GENOMIC DNA]</scope>
    <source>
        <strain evidence="8 9">2742-308</strain>
    </source>
</reference>
<dbReference type="GO" id="GO:0042781">
    <property type="term" value="F:3'-tRNA processing endoribonuclease activity"/>
    <property type="evidence" value="ECO:0007669"/>
    <property type="project" value="TreeGrafter"/>
</dbReference>
<dbReference type="KEGG" id="csaz:Cs308_0557"/>
<accession>A0A1A9HVK2</accession>
<evidence type="ECO:0000256" key="2">
    <source>
        <dbReference type="ARBA" id="ARBA00022694"/>
    </source>
</evidence>
<evidence type="ECO:0000313" key="8">
    <source>
        <dbReference type="EMBL" id="ANH78727.1"/>
    </source>
</evidence>
<gene>
    <name evidence="8" type="ORF">Cs308_0557</name>
</gene>
<organism evidence="8 9">
    <name type="scientific">Candidatus Chlamydia sanziniae</name>
    <dbReference type="NCBI Taxonomy" id="1806891"/>
    <lineage>
        <taxon>Bacteria</taxon>
        <taxon>Pseudomonadati</taxon>
        <taxon>Chlamydiota</taxon>
        <taxon>Chlamydiia</taxon>
        <taxon>Chlamydiales</taxon>
        <taxon>Chlamydiaceae</taxon>
        <taxon>Chlamydia/Chlamydophila group</taxon>
        <taxon>Chlamydia</taxon>
    </lineage>
</organism>
<dbReference type="EMBL" id="CP014639">
    <property type="protein sequence ID" value="ANH78727.1"/>
    <property type="molecule type" value="Genomic_DNA"/>
</dbReference>
<dbReference type="AlphaFoldDB" id="A0A1A9HVK2"/>
<comment type="function">
    <text evidence="1">RNaseP catalyzes the removal of the 5'-leader sequence from pre-tRNA to produce the mature 5'-terminus. It can also cleave other RNA substrates such as 4.5S RNA. The protein component plays an auxiliary but essential role in vivo by binding to the 5'-leader sequence and broadening the substrate specificity of the ribozyme.</text>
</comment>
<dbReference type="PANTHER" id="PTHR33992:SF1">
    <property type="entry name" value="RIBONUCLEASE P PROTEIN COMPONENT"/>
    <property type="match status" value="1"/>
</dbReference>
<name>A0A1A9HVK2_9CHLA</name>
<keyword evidence="9" id="KW-1185">Reference proteome</keyword>
<sequence>MPLRHSGICKLGITVSKKFGKAHLRNYFKRIVREAFRHIRHELPSCQIIVLPKTHKHMPIFAELLQDFLHQVPEGLSKLTKK</sequence>
<dbReference type="GO" id="GO:0030677">
    <property type="term" value="C:ribonuclease P complex"/>
    <property type="evidence" value="ECO:0007669"/>
    <property type="project" value="TreeGrafter"/>
</dbReference>
<dbReference type="SUPFAM" id="SSF54211">
    <property type="entry name" value="Ribosomal protein S5 domain 2-like"/>
    <property type="match status" value="1"/>
</dbReference>
<protein>
    <recommendedName>
        <fullName evidence="7">Ribonuclease P protein component</fullName>
        <ecNumber evidence="7">3.1.26.5</ecNumber>
    </recommendedName>
</protein>
<evidence type="ECO:0000256" key="1">
    <source>
        <dbReference type="ARBA" id="ARBA00002663"/>
    </source>
</evidence>
<evidence type="ECO:0000256" key="3">
    <source>
        <dbReference type="ARBA" id="ARBA00022722"/>
    </source>
</evidence>
<dbReference type="PANTHER" id="PTHR33992">
    <property type="entry name" value="RIBONUCLEASE P PROTEIN COMPONENT"/>
    <property type="match status" value="1"/>
</dbReference>
<dbReference type="InterPro" id="IPR000100">
    <property type="entry name" value="RNase_P"/>
</dbReference>
<dbReference type="STRING" id="1806891.Cs308_0557"/>
<keyword evidence="5" id="KW-0378">Hydrolase</keyword>
<dbReference type="GO" id="GO:0000049">
    <property type="term" value="F:tRNA binding"/>
    <property type="evidence" value="ECO:0007669"/>
    <property type="project" value="InterPro"/>
</dbReference>
<keyword evidence="4" id="KW-0255">Endonuclease</keyword>
<keyword evidence="2" id="KW-0819">tRNA processing</keyword>
<proteinExistence type="predicted"/>
<keyword evidence="6" id="KW-0694">RNA-binding</keyword>
<evidence type="ECO:0000256" key="7">
    <source>
        <dbReference type="NCBIfam" id="TIGR00188"/>
    </source>
</evidence>